<reference evidence="1 2" key="1">
    <citation type="journal article" date="2013" name="Biodegradation">
        <title>Occurrence of 4-tert-butylphenol (4-t-BP) biodegradation in an aquatic sample caused by the presence of Spirodela polyrrhiza and isolation of a 4-t-BP-utilizing bacterium.</title>
        <authorList>
            <person name="Ogata Y."/>
            <person name="Toyama T."/>
            <person name="Yu N."/>
            <person name="Wang X."/>
            <person name="Sei K."/>
            <person name="Ike M."/>
        </authorList>
    </citation>
    <scope>NUCLEOTIDE SEQUENCE [LARGE SCALE GENOMIC DNA]</scope>
    <source>
        <strain evidence="1 2">OMI</strain>
    </source>
</reference>
<evidence type="ECO:0000313" key="2">
    <source>
        <dbReference type="Proteomes" id="UP000221538"/>
    </source>
</evidence>
<dbReference type="EMBL" id="BEWI01000031">
    <property type="protein sequence ID" value="GAY21956.1"/>
    <property type="molecule type" value="Genomic_DNA"/>
</dbReference>
<accession>A0A292ZGB5</accession>
<proteinExistence type="predicted"/>
<dbReference type="Proteomes" id="UP000221538">
    <property type="component" value="Unassembled WGS sequence"/>
</dbReference>
<gene>
    <name evidence="1" type="ORF">SFOMI_2509</name>
</gene>
<sequence>MSRPISLQVYVTSELAGRVRIAAAANGLAVSEWLRSVIFRACEDEISVASDRGLLRRLYRQSLFSMVGVDALLAGHKDHALRERVHQAFAVKCKRAGLTASTDEGGSHEA</sequence>
<dbReference type="RefSeq" id="WP_099185950.1">
    <property type="nucleotide sequence ID" value="NZ_BEWI01000031.1"/>
</dbReference>
<organism evidence="1 2">
    <name type="scientific">Sphingobium fuliginis (strain ATCC 27551)</name>
    <dbReference type="NCBI Taxonomy" id="336203"/>
    <lineage>
        <taxon>Bacteria</taxon>
        <taxon>Pseudomonadati</taxon>
        <taxon>Pseudomonadota</taxon>
        <taxon>Alphaproteobacteria</taxon>
        <taxon>Sphingomonadales</taxon>
        <taxon>Sphingomonadaceae</taxon>
        <taxon>Sphingobium</taxon>
    </lineage>
</organism>
<evidence type="ECO:0000313" key="1">
    <source>
        <dbReference type="EMBL" id="GAY21956.1"/>
    </source>
</evidence>
<evidence type="ECO:0008006" key="3">
    <source>
        <dbReference type="Google" id="ProtNLM"/>
    </source>
</evidence>
<dbReference type="AlphaFoldDB" id="A0A292ZGB5"/>
<protein>
    <recommendedName>
        <fullName evidence="3">Ribbon-helix-helix protein CopG domain-containing protein</fullName>
    </recommendedName>
</protein>
<reference evidence="1 2" key="2">
    <citation type="journal article" date="2013" name="Environ. Sci. Technol.">
        <title>The 4-tert-butylphenol-utilizing bacterium Sphingobium fuliginis OMI can degrade bisphenols via phenolic ring hydroxylation and meta-cleavage pathway.</title>
        <authorList>
            <person name="Ogata Y."/>
            <person name="Goda S."/>
            <person name="Toyama T."/>
            <person name="Sei K."/>
            <person name="Ike M."/>
        </authorList>
    </citation>
    <scope>NUCLEOTIDE SEQUENCE [LARGE SCALE GENOMIC DNA]</scope>
    <source>
        <strain evidence="1 2">OMI</strain>
    </source>
</reference>
<comment type="caution">
    <text evidence="1">The sequence shown here is derived from an EMBL/GenBank/DDBJ whole genome shotgun (WGS) entry which is preliminary data.</text>
</comment>
<name>A0A292ZGB5_SPHSA</name>